<dbReference type="InterPro" id="IPR021109">
    <property type="entry name" value="Peptidase_aspartic_dom_sf"/>
</dbReference>
<reference evidence="2" key="1">
    <citation type="submission" date="2017-02" db="UniProtKB">
        <authorList>
            <consortium name="WormBaseParasite"/>
        </authorList>
    </citation>
    <scope>IDENTIFICATION</scope>
</reference>
<dbReference type="SUPFAM" id="SSF50630">
    <property type="entry name" value="Acid proteases"/>
    <property type="match status" value="1"/>
</dbReference>
<dbReference type="InterPro" id="IPR033121">
    <property type="entry name" value="PEPTIDASE_A1"/>
</dbReference>
<dbReference type="Pfam" id="PF00026">
    <property type="entry name" value="Asp"/>
    <property type="match status" value="1"/>
</dbReference>
<evidence type="ECO:0000259" key="1">
    <source>
        <dbReference type="PROSITE" id="PS51767"/>
    </source>
</evidence>
<sequence>LALFTIDGMALGPHMILGDPFIRQYCHIHDFGNKQIGFAKPKKRRN</sequence>
<accession>A0A0M3K9P9</accession>
<dbReference type="AlphaFoldDB" id="A0A0M3K9P9"/>
<dbReference type="WBParaSite" id="ASIM_0001769401-mRNA-1">
    <property type="protein sequence ID" value="ASIM_0001769401-mRNA-1"/>
    <property type="gene ID" value="ASIM_0001769401"/>
</dbReference>
<dbReference type="PROSITE" id="PS51767">
    <property type="entry name" value="PEPTIDASE_A1"/>
    <property type="match status" value="1"/>
</dbReference>
<evidence type="ECO:0000313" key="2">
    <source>
        <dbReference type="WBParaSite" id="ASIM_0001769401-mRNA-1"/>
    </source>
</evidence>
<protein>
    <submittedName>
        <fullName evidence="2">Peptidase A1 domain-containing protein</fullName>
    </submittedName>
</protein>
<dbReference type="Gene3D" id="2.40.70.10">
    <property type="entry name" value="Acid Proteases"/>
    <property type="match status" value="1"/>
</dbReference>
<organism evidence="2">
    <name type="scientific">Anisakis simplex</name>
    <name type="common">Herring worm</name>
    <dbReference type="NCBI Taxonomy" id="6269"/>
    <lineage>
        <taxon>Eukaryota</taxon>
        <taxon>Metazoa</taxon>
        <taxon>Ecdysozoa</taxon>
        <taxon>Nematoda</taxon>
        <taxon>Chromadorea</taxon>
        <taxon>Rhabditida</taxon>
        <taxon>Spirurina</taxon>
        <taxon>Ascaridomorpha</taxon>
        <taxon>Ascaridoidea</taxon>
        <taxon>Anisakidae</taxon>
        <taxon>Anisakis</taxon>
        <taxon>Anisakis simplex complex</taxon>
    </lineage>
</organism>
<feature type="domain" description="Peptidase A1" evidence="1">
    <location>
        <begin position="1"/>
        <end position="39"/>
    </location>
</feature>
<proteinExistence type="predicted"/>
<name>A0A0M3K9P9_ANISI</name>